<organism evidence="2 3">
    <name type="scientific">Vespula germanica</name>
    <name type="common">German yellow jacket</name>
    <name type="synonym">Paravespula germanica</name>
    <dbReference type="NCBI Taxonomy" id="30212"/>
    <lineage>
        <taxon>Eukaryota</taxon>
        <taxon>Metazoa</taxon>
        <taxon>Ecdysozoa</taxon>
        <taxon>Arthropoda</taxon>
        <taxon>Hexapoda</taxon>
        <taxon>Insecta</taxon>
        <taxon>Pterygota</taxon>
        <taxon>Neoptera</taxon>
        <taxon>Endopterygota</taxon>
        <taxon>Hymenoptera</taxon>
        <taxon>Apocrita</taxon>
        <taxon>Aculeata</taxon>
        <taxon>Vespoidea</taxon>
        <taxon>Vespidae</taxon>
        <taxon>Vespinae</taxon>
        <taxon>Vespula</taxon>
    </lineage>
</organism>
<feature type="region of interest" description="Disordered" evidence="1">
    <location>
        <begin position="16"/>
        <end position="41"/>
    </location>
</feature>
<evidence type="ECO:0000256" key="1">
    <source>
        <dbReference type="SAM" id="MobiDB-lite"/>
    </source>
</evidence>
<dbReference type="GO" id="GO:0045892">
    <property type="term" value="P:negative regulation of DNA-templated transcription"/>
    <property type="evidence" value="ECO:0007669"/>
    <property type="project" value="TreeGrafter"/>
</dbReference>
<name>A0A834NMS1_VESGE</name>
<keyword evidence="3" id="KW-1185">Reference proteome</keyword>
<evidence type="ECO:0000313" key="3">
    <source>
        <dbReference type="Proteomes" id="UP000617340"/>
    </source>
</evidence>
<gene>
    <name evidence="2" type="ORF">HZH68_002717</name>
</gene>
<dbReference type="PANTHER" id="PTHR17604:SF7">
    <property type="entry name" value="TONDU-DOMAIN-CONTAINING GROWTH INHIBITOR, ISOFORM A"/>
    <property type="match status" value="1"/>
</dbReference>
<dbReference type="EMBL" id="JACSDZ010000002">
    <property type="protein sequence ID" value="KAF7414228.1"/>
    <property type="molecule type" value="Genomic_DNA"/>
</dbReference>
<protein>
    <recommendedName>
        <fullName evidence="4">Transcription cofactor vestigial-like protein 4</fullName>
    </recommendedName>
</protein>
<evidence type="ECO:0000313" key="2">
    <source>
        <dbReference type="EMBL" id="KAF7414228.1"/>
    </source>
</evidence>
<dbReference type="InterPro" id="IPR028184">
    <property type="entry name" value="VGLL4"/>
</dbReference>
<dbReference type="InterPro" id="IPR006627">
    <property type="entry name" value="TDU_repeat"/>
</dbReference>
<sequence length="256" mass="28392">MSALESALDVLSRAATMVQEGGPKSMDLHRRQSSTRRKERRMDPIQNEALDMSTNKTATTTYLRPSVIISSTSQPVRTNNWDTINRSQSSSTSDTGNVRKTCSIYDSAIDEHFKRSLGPEKYAAVFHATGADKEVGLSVDDHFAKSLGDKWITLKEPVDARTSSNHVSVPTRDINSFPSFHCCPSCVFPDKVGPPLNHESYVGEIQFRIYKKTIYIPIADLSDIAQRLITIAIQNNASLIDTGGCSFLRDTHKLLV</sequence>
<dbReference type="PANTHER" id="PTHR17604">
    <property type="entry name" value="TRANSCRIPTION COFACTOR VESTIGIAL-LIKE PROTEIN 4"/>
    <property type="match status" value="1"/>
</dbReference>
<reference evidence="2" key="1">
    <citation type="journal article" date="2020" name="G3 (Bethesda)">
        <title>High-Quality Assemblies for Three Invasive Social Wasps from the &lt;i&gt;Vespula&lt;/i&gt; Genus.</title>
        <authorList>
            <person name="Harrop T.W.R."/>
            <person name="Guhlin J."/>
            <person name="McLaughlin G.M."/>
            <person name="Permina E."/>
            <person name="Stockwell P."/>
            <person name="Gilligan J."/>
            <person name="Le Lec M.F."/>
            <person name="Gruber M.A.M."/>
            <person name="Quinn O."/>
            <person name="Lovegrove M."/>
            <person name="Duncan E.J."/>
            <person name="Remnant E.J."/>
            <person name="Van Eeckhoven J."/>
            <person name="Graham B."/>
            <person name="Knapp R.A."/>
            <person name="Langford K.W."/>
            <person name="Kronenberg Z."/>
            <person name="Press M.O."/>
            <person name="Eacker S.M."/>
            <person name="Wilson-Rankin E.E."/>
            <person name="Purcell J."/>
            <person name="Lester P.J."/>
            <person name="Dearden P.K."/>
        </authorList>
    </citation>
    <scope>NUCLEOTIDE SEQUENCE</scope>
    <source>
        <strain evidence="2">Linc-1</strain>
    </source>
</reference>
<dbReference type="GO" id="GO:0001223">
    <property type="term" value="F:transcription coactivator binding"/>
    <property type="evidence" value="ECO:0007669"/>
    <property type="project" value="TreeGrafter"/>
</dbReference>
<accession>A0A834NMS1</accession>
<evidence type="ECO:0008006" key="4">
    <source>
        <dbReference type="Google" id="ProtNLM"/>
    </source>
</evidence>
<comment type="caution">
    <text evidence="2">The sequence shown here is derived from an EMBL/GenBank/DDBJ whole genome shotgun (WGS) entry which is preliminary data.</text>
</comment>
<dbReference type="Proteomes" id="UP000617340">
    <property type="component" value="Unassembled WGS sequence"/>
</dbReference>
<dbReference type="Pfam" id="PF15245">
    <property type="entry name" value="VGLL4"/>
    <property type="match status" value="1"/>
</dbReference>
<dbReference type="SMART" id="SM00711">
    <property type="entry name" value="TDU"/>
    <property type="match status" value="2"/>
</dbReference>
<proteinExistence type="predicted"/>
<dbReference type="AlphaFoldDB" id="A0A834NMS1"/>